<keyword evidence="3" id="KW-0101">Branched-chain amino acid catabolism</keyword>
<dbReference type="Gene3D" id="3.40.50.720">
    <property type="entry name" value="NAD(P)-binding Rossmann-like Domain"/>
    <property type="match status" value="1"/>
</dbReference>
<dbReference type="PANTHER" id="PTHR22981">
    <property type="entry name" value="3-HYDROXYISOBUTYRATE DEHYDROGENASE-RELATED"/>
    <property type="match status" value="1"/>
</dbReference>
<reference evidence="9" key="1">
    <citation type="submission" date="2022-12" db="EMBL/GenBank/DDBJ databases">
        <title>Reference genome sequencing for broad-spectrum identification of bacterial and archaeal isolates by mass spectrometry.</title>
        <authorList>
            <person name="Sekiguchi Y."/>
            <person name="Tourlousse D.M."/>
        </authorList>
    </citation>
    <scope>NUCLEOTIDE SEQUENCE</scope>
    <source>
        <strain evidence="9">301</strain>
    </source>
</reference>
<dbReference type="RefSeq" id="WP_281805494.1">
    <property type="nucleotide sequence ID" value="NZ_BSDO01000001.1"/>
</dbReference>
<dbReference type="GO" id="GO:0051287">
    <property type="term" value="F:NAD binding"/>
    <property type="evidence" value="ECO:0007669"/>
    <property type="project" value="InterPro"/>
</dbReference>
<evidence type="ECO:0000256" key="2">
    <source>
        <dbReference type="ARBA" id="ARBA00009080"/>
    </source>
</evidence>
<evidence type="ECO:0000259" key="7">
    <source>
        <dbReference type="Pfam" id="PF03446"/>
    </source>
</evidence>
<evidence type="ECO:0000313" key="10">
    <source>
        <dbReference type="EMBL" id="MDR6332800.1"/>
    </source>
</evidence>
<evidence type="ECO:0000256" key="5">
    <source>
        <dbReference type="ARBA" id="ARBA00023027"/>
    </source>
</evidence>
<dbReference type="GeneID" id="95761544"/>
<evidence type="ECO:0000313" key="9">
    <source>
        <dbReference type="EMBL" id="GLI21076.1"/>
    </source>
</evidence>
<dbReference type="GO" id="GO:0008442">
    <property type="term" value="F:3-hydroxyisobutyrate dehydrogenase activity"/>
    <property type="evidence" value="ECO:0007669"/>
    <property type="project" value="UniProtKB-EC"/>
</dbReference>
<gene>
    <name evidence="9" type="primary">mmsB</name>
    <name evidence="10" type="ORF">GGQ86_001264</name>
    <name evidence="9" type="ORF">XFLAVUS301_07500</name>
</gene>
<evidence type="ECO:0000313" key="12">
    <source>
        <dbReference type="Proteomes" id="UP001245370"/>
    </source>
</evidence>
<dbReference type="PIRSF" id="PIRSF000103">
    <property type="entry name" value="HIBADH"/>
    <property type="match status" value="1"/>
</dbReference>
<dbReference type="InterPro" id="IPR029154">
    <property type="entry name" value="HIBADH-like_NADP-bd"/>
</dbReference>
<evidence type="ECO:0000256" key="1">
    <source>
        <dbReference type="ARBA" id="ARBA00005023"/>
    </source>
</evidence>
<dbReference type="SUPFAM" id="SSF51735">
    <property type="entry name" value="NAD(P)-binding Rossmann-fold domains"/>
    <property type="match status" value="1"/>
</dbReference>
<dbReference type="InterPro" id="IPR006115">
    <property type="entry name" value="6PGDH_NADP-bd"/>
</dbReference>
<dbReference type="InterPro" id="IPR011548">
    <property type="entry name" value="HIBADH"/>
</dbReference>
<keyword evidence="4 10" id="KW-0560">Oxidoreductase</keyword>
<dbReference type="Pfam" id="PF14833">
    <property type="entry name" value="NAD_binding_11"/>
    <property type="match status" value="1"/>
</dbReference>
<proteinExistence type="inferred from homology"/>
<comment type="caution">
    <text evidence="9">The sequence shown here is derived from an EMBL/GenBank/DDBJ whole genome shotgun (WGS) entry which is preliminary data.</text>
</comment>
<dbReference type="GO" id="GO:0050661">
    <property type="term" value="F:NADP binding"/>
    <property type="evidence" value="ECO:0007669"/>
    <property type="project" value="InterPro"/>
</dbReference>
<evidence type="ECO:0000259" key="8">
    <source>
        <dbReference type="Pfam" id="PF14833"/>
    </source>
</evidence>
<dbReference type="AlphaFoldDB" id="A0A9W6FIE1"/>
<dbReference type="InterPro" id="IPR013328">
    <property type="entry name" value="6PGD_dom2"/>
</dbReference>
<feature type="domain" description="3-hydroxyisobutyrate dehydrogenase-like NAD-binding" evidence="8">
    <location>
        <begin position="165"/>
        <end position="287"/>
    </location>
</feature>
<feature type="domain" description="6-phosphogluconate dehydrogenase NADP-binding" evidence="7">
    <location>
        <begin position="3"/>
        <end position="162"/>
    </location>
</feature>
<name>A0A9W6FIE1_XANFL</name>
<dbReference type="Proteomes" id="UP001144397">
    <property type="component" value="Unassembled WGS sequence"/>
</dbReference>
<dbReference type="PANTHER" id="PTHR22981:SF7">
    <property type="entry name" value="3-HYDROXYISOBUTYRATE DEHYDROGENASE, MITOCHONDRIAL"/>
    <property type="match status" value="1"/>
</dbReference>
<reference evidence="10 12" key="2">
    <citation type="submission" date="2023-07" db="EMBL/GenBank/DDBJ databases">
        <title>Genomic Encyclopedia of Type Strains, Phase IV (KMG-IV): sequencing the most valuable type-strain genomes for metagenomic binning, comparative biology and taxonomic classification.</title>
        <authorList>
            <person name="Goeker M."/>
        </authorList>
    </citation>
    <scope>NUCLEOTIDE SEQUENCE [LARGE SCALE GENOMIC DNA]</scope>
    <source>
        <strain evidence="10 12">DSM 338</strain>
    </source>
</reference>
<dbReference type="InterPro" id="IPR008927">
    <property type="entry name" value="6-PGluconate_DH-like_C_sf"/>
</dbReference>
<feature type="active site" evidence="6">
    <location>
        <position position="171"/>
    </location>
</feature>
<dbReference type="EC" id="1.1.1.31" evidence="10"/>
<dbReference type="FunFam" id="1.10.1040.10:FF:000006">
    <property type="entry name" value="3-hydroxyisobutyrate dehydrogenase"/>
    <property type="match status" value="1"/>
</dbReference>
<protein>
    <submittedName>
        <fullName evidence="9">3-hydroxyisobutyrate dehydrogenase</fullName>
        <ecNumber evidence="10">1.1.1.31</ecNumber>
    </submittedName>
</protein>
<evidence type="ECO:0000313" key="11">
    <source>
        <dbReference type="Proteomes" id="UP001144397"/>
    </source>
</evidence>
<dbReference type="EMBL" id="BSDO01000001">
    <property type="protein sequence ID" value="GLI21076.1"/>
    <property type="molecule type" value="Genomic_DNA"/>
</dbReference>
<dbReference type="EMBL" id="JAVDPY010000002">
    <property type="protein sequence ID" value="MDR6332800.1"/>
    <property type="molecule type" value="Genomic_DNA"/>
</dbReference>
<dbReference type="Proteomes" id="UP001245370">
    <property type="component" value="Unassembled WGS sequence"/>
</dbReference>
<sequence length="297" mass="30658">MSRIAFLGIGNMGFPMAANLVRAGHEVHAFDISIEARQRIAALGARAAESPLEAAEGADMVITMVPNSRAVADLYLGPAGLLANLQSRPFLVDCSTIAPEAARDVASAAGRAGFTMLDAPVSGGVQRAAEGTLSFMVGGTEDALAQARPVLEQMGRFVFHAGGSGAGQAAKICNNMLAAVTMAATAEVMELGARNGLDAAVLTAIMQKSSGGNFFLERWHPWPNVLPDSPSSKGYAGGFQLALMLKDLGLALDSARANGAAVPLGALAQSLYALRSKEDGAPALDFSCIQTLYTHQA</sequence>
<dbReference type="InterPro" id="IPR015815">
    <property type="entry name" value="HIBADH-related"/>
</dbReference>
<dbReference type="Pfam" id="PF03446">
    <property type="entry name" value="NAD_binding_2"/>
    <property type="match status" value="1"/>
</dbReference>
<keyword evidence="12" id="KW-1185">Reference proteome</keyword>
<dbReference type="NCBIfam" id="TIGR01692">
    <property type="entry name" value="HIBADH"/>
    <property type="match status" value="1"/>
</dbReference>
<comment type="similarity">
    <text evidence="2">Belongs to the HIBADH-related family.</text>
</comment>
<comment type="pathway">
    <text evidence="1">Amino-acid degradation.</text>
</comment>
<evidence type="ECO:0000256" key="3">
    <source>
        <dbReference type="ARBA" id="ARBA00022456"/>
    </source>
</evidence>
<evidence type="ECO:0000256" key="6">
    <source>
        <dbReference type="PIRSR" id="PIRSR000103-1"/>
    </source>
</evidence>
<dbReference type="GO" id="GO:0009083">
    <property type="term" value="P:branched-chain amino acid catabolic process"/>
    <property type="evidence" value="ECO:0007669"/>
    <property type="project" value="UniProtKB-KW"/>
</dbReference>
<accession>A0A9W6FIE1</accession>
<dbReference type="InterPro" id="IPR036291">
    <property type="entry name" value="NAD(P)-bd_dom_sf"/>
</dbReference>
<evidence type="ECO:0000256" key="4">
    <source>
        <dbReference type="ARBA" id="ARBA00023002"/>
    </source>
</evidence>
<keyword evidence="5" id="KW-0520">NAD</keyword>
<dbReference type="Gene3D" id="1.10.1040.10">
    <property type="entry name" value="N-(1-d-carboxylethyl)-l-norvaline Dehydrogenase, domain 2"/>
    <property type="match status" value="1"/>
</dbReference>
<organism evidence="9 11">
    <name type="scientific">Xanthobacter flavus</name>
    <dbReference type="NCBI Taxonomy" id="281"/>
    <lineage>
        <taxon>Bacteria</taxon>
        <taxon>Pseudomonadati</taxon>
        <taxon>Pseudomonadota</taxon>
        <taxon>Alphaproteobacteria</taxon>
        <taxon>Hyphomicrobiales</taxon>
        <taxon>Xanthobacteraceae</taxon>
        <taxon>Xanthobacter</taxon>
    </lineage>
</organism>
<dbReference type="SUPFAM" id="SSF48179">
    <property type="entry name" value="6-phosphogluconate dehydrogenase C-terminal domain-like"/>
    <property type="match status" value="1"/>
</dbReference>